<dbReference type="HOGENOM" id="CLU_2732602_0_0_6"/>
<evidence type="ECO:0000256" key="1">
    <source>
        <dbReference type="SAM" id="MobiDB-lite"/>
    </source>
</evidence>
<comment type="caution">
    <text evidence="2">The sequence shown here is derived from an EMBL/GenBank/DDBJ whole genome shotgun (WGS) entry which is preliminary data.</text>
</comment>
<evidence type="ECO:0000313" key="2">
    <source>
        <dbReference type="EMBL" id="EHM55901.1"/>
    </source>
</evidence>
<proteinExistence type="predicted"/>
<dbReference type="EMBL" id="AGCM01000017">
    <property type="protein sequence ID" value="EHM55901.1"/>
    <property type="molecule type" value="Genomic_DNA"/>
</dbReference>
<evidence type="ECO:0000313" key="3">
    <source>
        <dbReference type="Proteomes" id="UP000004750"/>
    </source>
</evidence>
<feature type="compositionally biased region" description="Polar residues" evidence="1">
    <location>
        <begin position="42"/>
        <end position="58"/>
    </location>
</feature>
<sequence>MANNATDACPVTSVSAAGKSQIPTFFGSSTTAKASKPPHSLPGSTDAASKPSVVTSPKSLHRPNARCHRCP</sequence>
<accession>G9ZC06</accession>
<dbReference type="STRING" id="797473.HMPREF9080_00283"/>
<feature type="compositionally biased region" description="Polar residues" evidence="1">
    <location>
        <begin position="21"/>
        <end position="33"/>
    </location>
</feature>
<feature type="compositionally biased region" description="Basic residues" evidence="1">
    <location>
        <begin position="59"/>
        <end position="71"/>
    </location>
</feature>
<reference evidence="2 3" key="1">
    <citation type="submission" date="2011-08" db="EMBL/GenBank/DDBJ databases">
        <authorList>
            <person name="Weinstock G."/>
            <person name="Sodergren E."/>
            <person name="Clifton S."/>
            <person name="Fulton L."/>
            <person name="Fulton B."/>
            <person name="Courtney L."/>
            <person name="Fronick C."/>
            <person name="Harrison M."/>
            <person name="Strong C."/>
            <person name="Farmer C."/>
            <person name="Delahaunty K."/>
            <person name="Markovic C."/>
            <person name="Hall O."/>
            <person name="Minx P."/>
            <person name="Tomlinson C."/>
            <person name="Mitreva M."/>
            <person name="Hou S."/>
            <person name="Chen J."/>
            <person name="Wollam A."/>
            <person name="Pepin K.H."/>
            <person name="Johnson M."/>
            <person name="Bhonagiri V."/>
            <person name="Zhang X."/>
            <person name="Suruliraj S."/>
            <person name="Warren W."/>
            <person name="Chinwalla A."/>
            <person name="Mardis E.R."/>
            <person name="Wilson R.K."/>
        </authorList>
    </citation>
    <scope>NUCLEOTIDE SEQUENCE [LARGE SCALE GENOMIC DNA]</scope>
    <source>
        <strain evidence="2 3">F0432</strain>
    </source>
</reference>
<dbReference type="AlphaFoldDB" id="G9ZC06"/>
<dbReference type="Proteomes" id="UP000004750">
    <property type="component" value="Unassembled WGS sequence"/>
</dbReference>
<organism evidence="2 3">
    <name type="scientific">Cardiobacterium valvarum F0432</name>
    <dbReference type="NCBI Taxonomy" id="797473"/>
    <lineage>
        <taxon>Bacteria</taxon>
        <taxon>Pseudomonadati</taxon>
        <taxon>Pseudomonadota</taxon>
        <taxon>Gammaproteobacteria</taxon>
        <taxon>Cardiobacteriales</taxon>
        <taxon>Cardiobacteriaceae</taxon>
        <taxon>Cardiobacterium</taxon>
    </lineage>
</organism>
<name>G9ZC06_9GAMM</name>
<protein>
    <submittedName>
        <fullName evidence="2">Uncharacterized protein</fullName>
    </submittedName>
</protein>
<gene>
    <name evidence="2" type="ORF">HMPREF9080_00283</name>
</gene>
<feature type="region of interest" description="Disordered" evidence="1">
    <location>
        <begin position="20"/>
        <end position="71"/>
    </location>
</feature>